<sequence>MSILMEDSTETISPAYGEAFDPVGFKGLGPGSQGYCDGE</sequence>
<dbReference type="Proteomes" id="UP000517916">
    <property type="component" value="Unassembled WGS sequence"/>
</dbReference>
<reference evidence="1 2" key="1">
    <citation type="submission" date="2020-08" db="EMBL/GenBank/DDBJ databases">
        <title>Genomic Encyclopedia of Archaeal and Bacterial Type Strains, Phase II (KMG-II): from individual species to whole genera.</title>
        <authorList>
            <person name="Goeker M."/>
        </authorList>
    </citation>
    <scope>NUCLEOTIDE SEQUENCE [LARGE SCALE GENOMIC DNA]</scope>
    <source>
        <strain evidence="1 2">DSM 43850</strain>
    </source>
</reference>
<protein>
    <recommendedName>
        <fullName evidence="3">Lasso RiPP family leader peptide-containing protein</fullName>
    </recommendedName>
</protein>
<gene>
    <name evidence="1" type="ORF">BC739_001018</name>
</gene>
<proteinExistence type="predicted"/>
<comment type="caution">
    <text evidence="1">The sequence shown here is derived from an EMBL/GenBank/DDBJ whole genome shotgun (WGS) entry which is preliminary data.</text>
</comment>
<name>A0ABR6BAD5_9PSEU</name>
<accession>A0ABR6BAD5</accession>
<evidence type="ECO:0008006" key="3">
    <source>
        <dbReference type="Google" id="ProtNLM"/>
    </source>
</evidence>
<evidence type="ECO:0000313" key="1">
    <source>
        <dbReference type="EMBL" id="MBA8923821.1"/>
    </source>
</evidence>
<organism evidence="1 2">
    <name type="scientific">Kutzneria viridogrisea</name>
    <dbReference type="NCBI Taxonomy" id="47990"/>
    <lineage>
        <taxon>Bacteria</taxon>
        <taxon>Bacillati</taxon>
        <taxon>Actinomycetota</taxon>
        <taxon>Actinomycetes</taxon>
        <taxon>Pseudonocardiales</taxon>
        <taxon>Pseudonocardiaceae</taxon>
        <taxon>Kutzneria</taxon>
    </lineage>
</organism>
<dbReference type="EMBL" id="JACJID010000001">
    <property type="protein sequence ID" value="MBA8923821.1"/>
    <property type="molecule type" value="Genomic_DNA"/>
</dbReference>
<evidence type="ECO:0000313" key="2">
    <source>
        <dbReference type="Proteomes" id="UP000517916"/>
    </source>
</evidence>
<keyword evidence="2" id="KW-1185">Reference proteome</keyword>